<evidence type="ECO:0000313" key="2">
    <source>
        <dbReference type="EMBL" id="CUQ67593.1"/>
    </source>
</evidence>
<feature type="domain" description="J" evidence="1">
    <location>
        <begin position="17"/>
        <end position="82"/>
    </location>
</feature>
<dbReference type="SUPFAM" id="SSF46565">
    <property type="entry name" value="Chaperone J-domain"/>
    <property type="match status" value="1"/>
</dbReference>
<dbReference type="PANTHER" id="PTHR24074">
    <property type="entry name" value="CO-CHAPERONE PROTEIN DJLA"/>
    <property type="match status" value="1"/>
</dbReference>
<dbReference type="Proteomes" id="UP000066284">
    <property type="component" value="Chromosome 1"/>
</dbReference>
<dbReference type="EMBL" id="LN885086">
    <property type="protein sequence ID" value="CUQ67593.1"/>
    <property type="molecule type" value="Genomic_DNA"/>
</dbReference>
<dbReference type="SMART" id="SM00271">
    <property type="entry name" value="DnaJ"/>
    <property type="match status" value="1"/>
</dbReference>
<keyword evidence="3" id="KW-1185">Reference proteome</keyword>
<accession>A0A0S4KW22</accession>
<dbReference type="PROSITE" id="PS50076">
    <property type="entry name" value="DNAJ_2"/>
    <property type="match status" value="1"/>
</dbReference>
<organism evidence="2 3">
    <name type="scientific">Candidatus Nitrospira inopinata</name>
    <dbReference type="NCBI Taxonomy" id="1715989"/>
    <lineage>
        <taxon>Bacteria</taxon>
        <taxon>Pseudomonadati</taxon>
        <taxon>Nitrospirota</taxon>
        <taxon>Nitrospiria</taxon>
        <taxon>Nitrospirales</taxon>
        <taxon>Nitrospiraceae</taxon>
        <taxon>Nitrospira</taxon>
    </lineage>
</organism>
<evidence type="ECO:0000313" key="3">
    <source>
        <dbReference type="Proteomes" id="UP000066284"/>
    </source>
</evidence>
<reference evidence="3" key="1">
    <citation type="submission" date="2015-09" db="EMBL/GenBank/DDBJ databases">
        <authorList>
            <person name="Daims H."/>
        </authorList>
    </citation>
    <scope>NUCLEOTIDE SEQUENCE [LARGE SCALE GENOMIC DNA]</scope>
</reference>
<dbReference type="AlphaFoldDB" id="A0A0S4KW22"/>
<gene>
    <name evidence="2" type="ORF">NITINOP_2621</name>
</gene>
<dbReference type="Pfam" id="PF00226">
    <property type="entry name" value="DnaJ"/>
    <property type="match status" value="1"/>
</dbReference>
<dbReference type="KEGG" id="nio:NITINOP_2621"/>
<sequence>MKRHPAHAIVAAMAWVDYYRILGVSREASDDDIKKAYRKLVLQHHPDRNPGSREAEEAIRRINAAYEIIGDPETRRSYDRLSWGVEPRAEAVDLDAVLHDMERTLFEEGRKELFAVMMRDLPRIKTELALIRERTVAAQGYDSFVEPIVQGRAAEMVDELVTDVMRDRAERLVNVATEMMVSQGVVNRHDEREVRRLSHRLEASLRRGRLHGIASALELFYERQ</sequence>
<proteinExistence type="predicted"/>
<dbReference type="CDD" id="cd06257">
    <property type="entry name" value="DnaJ"/>
    <property type="match status" value="1"/>
</dbReference>
<evidence type="ECO:0000259" key="1">
    <source>
        <dbReference type="PROSITE" id="PS50076"/>
    </source>
</evidence>
<dbReference type="Gene3D" id="1.10.287.110">
    <property type="entry name" value="DnaJ domain"/>
    <property type="match status" value="1"/>
</dbReference>
<dbReference type="PRINTS" id="PR00625">
    <property type="entry name" value="JDOMAIN"/>
</dbReference>
<dbReference type="InterPro" id="IPR050817">
    <property type="entry name" value="DjlA_DnaK_co-chaperone"/>
</dbReference>
<name>A0A0S4KW22_9BACT</name>
<dbReference type="InterPro" id="IPR036869">
    <property type="entry name" value="J_dom_sf"/>
</dbReference>
<protein>
    <recommendedName>
        <fullName evidence="1">J domain-containing protein</fullName>
    </recommendedName>
</protein>
<dbReference type="InterPro" id="IPR001623">
    <property type="entry name" value="DnaJ_domain"/>
</dbReference>
<dbReference type="STRING" id="1715989.NITINOP_2621"/>